<comment type="caution">
    <text evidence="11">The sequence shown here is derived from an EMBL/GenBank/DDBJ whole genome shotgun (WGS) entry which is preliminary data.</text>
</comment>
<keyword evidence="7 10" id="KW-0256">Endoplasmic reticulum</keyword>
<evidence type="ECO:0000256" key="8">
    <source>
        <dbReference type="ARBA" id="ARBA00022989"/>
    </source>
</evidence>
<dbReference type="OrthoDB" id="5589195at2759"/>
<dbReference type="PANTHER" id="PTHR12413">
    <property type="entry name" value="DOLICHYL GLYCOSYLTRANSFERASE"/>
    <property type="match status" value="1"/>
</dbReference>
<feature type="transmembrane region" description="Helical" evidence="10">
    <location>
        <begin position="294"/>
        <end position="315"/>
    </location>
</feature>
<evidence type="ECO:0000256" key="6">
    <source>
        <dbReference type="ARBA" id="ARBA00022692"/>
    </source>
</evidence>
<dbReference type="EMBL" id="LFVZ01000005">
    <property type="protein sequence ID" value="KTW29310.1"/>
    <property type="molecule type" value="Genomic_DNA"/>
</dbReference>
<evidence type="ECO:0000256" key="10">
    <source>
        <dbReference type="RuleBase" id="RU363110"/>
    </source>
</evidence>
<evidence type="ECO:0000256" key="3">
    <source>
        <dbReference type="ARBA" id="ARBA00008715"/>
    </source>
</evidence>
<feature type="transmembrane region" description="Helical" evidence="10">
    <location>
        <begin position="396"/>
        <end position="415"/>
    </location>
</feature>
<dbReference type="VEuPathDB" id="FungiDB:T552_01265"/>
<dbReference type="InterPro" id="IPR004856">
    <property type="entry name" value="Glyco_trans_ALG6/ALG8"/>
</dbReference>
<feature type="transmembrane region" description="Helical" evidence="10">
    <location>
        <begin position="160"/>
        <end position="178"/>
    </location>
</feature>
<feature type="transmembrane region" description="Helical" evidence="10">
    <location>
        <begin position="427"/>
        <end position="446"/>
    </location>
</feature>
<evidence type="ECO:0000256" key="2">
    <source>
        <dbReference type="ARBA" id="ARBA00004922"/>
    </source>
</evidence>
<feature type="transmembrane region" description="Helical" evidence="10">
    <location>
        <begin position="327"/>
        <end position="345"/>
    </location>
</feature>
<accession>A0A0W4ZLQ0</accession>
<dbReference type="AlphaFoldDB" id="A0A0W4ZLQ0"/>
<evidence type="ECO:0000256" key="9">
    <source>
        <dbReference type="ARBA" id="ARBA00023136"/>
    </source>
</evidence>
<dbReference type="GO" id="GO:0005789">
    <property type="term" value="C:endoplasmic reticulum membrane"/>
    <property type="evidence" value="ECO:0007669"/>
    <property type="project" value="UniProtKB-SubCell"/>
</dbReference>
<evidence type="ECO:0000256" key="7">
    <source>
        <dbReference type="ARBA" id="ARBA00022824"/>
    </source>
</evidence>
<sequence length="490" mass="57713">MSYKNMGYRKTFKKHEIQGNIKKEIYEVSEPICWMIYVVKWSDFRVLGGNQGGKYGDFEAQRHWMEITLHLPIKEWYFYDLEWWGLDYPPLSAYLSYIYGKIGNLIEPSWFALDTSRGLQTEDLKFYMRMTVIVSDFIIYFPAVIRFSRYWKRLEKGSALNTYSSIALILLQPALILIDHGHFQYNNVMLGLVLLSLCYFINDRYILGSIFFVSSICFKQMSLYYSPLVFFYLLGLCIKPQLNICRFIYISIATVSTFALIFFPLYIYSGYNGILQCIHRLFPFQRGLWEDKVANAWCVLNTIINSSIATLISILPPCLIIFLKPKIYLLPWGLTCSAFGFYLFSYQVHEKSILLPLMPATILLLTLNKNAKAWIGWINIIATFSMWPLLKKDGLELQYTVLQIYWLWLGGFMFFPLNKFEKFIHKASYAILIIIHILDAFVTPPLHHPHLWILLNMQLSFTCFGIFWLWSLWKLWLKSGIWTSIKIKQK</sequence>
<feature type="transmembrane region" description="Helical" evidence="10">
    <location>
        <begin position="452"/>
        <end position="473"/>
    </location>
</feature>
<feature type="transmembrane region" description="Helical" evidence="10">
    <location>
        <begin position="374"/>
        <end position="390"/>
    </location>
</feature>
<dbReference type="UniPathway" id="UPA00378"/>
<dbReference type="PANTHER" id="PTHR12413:SF1">
    <property type="entry name" value="DOLICHYL PYROPHOSPHATE MAN9GLCNAC2 ALPHA-1,3-GLUCOSYLTRANSFERASE"/>
    <property type="match status" value="1"/>
</dbReference>
<comment type="similarity">
    <text evidence="3 10">Belongs to the ALG6/ALG8 glucosyltransferase family.</text>
</comment>
<reference evidence="12" key="1">
    <citation type="journal article" date="2016" name="Nat. Commun.">
        <title>Genome analysis of three Pneumocystis species reveals adaptation mechanisms to life exclusively in mammalian hosts.</title>
        <authorList>
            <person name="Ma L."/>
            <person name="Chen Z."/>
            <person name="Huang D.W."/>
            <person name="Kutty G."/>
            <person name="Ishihara M."/>
            <person name="Wang H."/>
            <person name="Abouelleil A."/>
            <person name="Bishop L."/>
            <person name="Davey E."/>
            <person name="Deng R."/>
            <person name="Deng X."/>
            <person name="Fan L."/>
            <person name="Fantoni G."/>
            <person name="Fitzgerald M."/>
            <person name="Gogineni E."/>
            <person name="Goldberg J.M."/>
            <person name="Handley G."/>
            <person name="Hu X."/>
            <person name="Huber C."/>
            <person name="Jiao X."/>
            <person name="Jones K."/>
            <person name="Levin J.Z."/>
            <person name="Liu Y."/>
            <person name="Macdonald P."/>
            <person name="Melnikov A."/>
            <person name="Raley C."/>
            <person name="Sassi M."/>
            <person name="Sherman B.T."/>
            <person name="Song X."/>
            <person name="Sykes S."/>
            <person name="Tran B."/>
            <person name="Walsh L."/>
            <person name="Xia Y."/>
            <person name="Yang J."/>
            <person name="Young S."/>
            <person name="Zeng Q."/>
            <person name="Zheng X."/>
            <person name="Stephens R."/>
            <person name="Nusbaum C."/>
            <person name="Birren B.W."/>
            <person name="Azadi P."/>
            <person name="Lempicki R.A."/>
            <person name="Cuomo C.A."/>
            <person name="Kovacs J.A."/>
        </authorList>
    </citation>
    <scope>NUCLEOTIDE SEQUENCE [LARGE SCALE GENOMIC DNA]</scope>
    <source>
        <strain evidence="12">B80</strain>
    </source>
</reference>
<organism evidence="11 12">
    <name type="scientific">Pneumocystis carinii (strain B80)</name>
    <name type="common">Rat pneumocystis pneumonia agent</name>
    <name type="synonym">Pneumocystis carinii f. sp. carinii</name>
    <dbReference type="NCBI Taxonomy" id="1408658"/>
    <lineage>
        <taxon>Eukaryota</taxon>
        <taxon>Fungi</taxon>
        <taxon>Dikarya</taxon>
        <taxon>Ascomycota</taxon>
        <taxon>Taphrinomycotina</taxon>
        <taxon>Pneumocystomycetes</taxon>
        <taxon>Pneumocystaceae</taxon>
        <taxon>Pneumocystis</taxon>
    </lineage>
</organism>
<evidence type="ECO:0000256" key="5">
    <source>
        <dbReference type="ARBA" id="ARBA00022679"/>
    </source>
</evidence>
<keyword evidence="6 10" id="KW-0812">Transmembrane</keyword>
<comment type="pathway">
    <text evidence="2 10">Protein modification; protein glycosylation.</text>
</comment>
<dbReference type="EC" id="2.4.1.-" evidence="10"/>
<keyword evidence="4 10" id="KW-0328">Glycosyltransferase</keyword>
<proteinExistence type="inferred from homology"/>
<feature type="transmembrane region" description="Helical" evidence="10">
    <location>
        <begin position="208"/>
        <end position="235"/>
    </location>
</feature>
<dbReference type="GeneID" id="28936056"/>
<evidence type="ECO:0000256" key="1">
    <source>
        <dbReference type="ARBA" id="ARBA00004477"/>
    </source>
</evidence>
<evidence type="ECO:0000313" key="12">
    <source>
        <dbReference type="Proteomes" id="UP000054454"/>
    </source>
</evidence>
<evidence type="ECO:0000313" key="11">
    <source>
        <dbReference type="EMBL" id="KTW29310.1"/>
    </source>
</evidence>
<feature type="transmembrane region" description="Helical" evidence="10">
    <location>
        <begin position="247"/>
        <end position="267"/>
    </location>
</feature>
<gene>
    <name evidence="11" type="ORF">T552_01265</name>
</gene>
<dbReference type="GO" id="GO:0042281">
    <property type="term" value="F:dolichyl pyrophosphate Man9GlcNAc2 alpha-1,3-glucosyltransferase activity"/>
    <property type="evidence" value="ECO:0007669"/>
    <property type="project" value="EnsemblFungi"/>
</dbReference>
<comment type="subcellular location">
    <subcellularLocation>
        <location evidence="1 10">Endoplasmic reticulum membrane</location>
        <topology evidence="1 10">Multi-pass membrane protein</topology>
    </subcellularLocation>
</comment>
<dbReference type="GO" id="GO:0018279">
    <property type="term" value="P:protein N-linked glycosylation via asparagine"/>
    <property type="evidence" value="ECO:0007669"/>
    <property type="project" value="EnsemblFungi"/>
</dbReference>
<feature type="transmembrane region" description="Helical" evidence="10">
    <location>
        <begin position="126"/>
        <end position="148"/>
    </location>
</feature>
<protein>
    <recommendedName>
        <fullName evidence="10">Alpha-1,3-glucosyltransferase</fullName>
        <ecNumber evidence="10">2.4.1.-</ecNumber>
    </recommendedName>
</protein>
<keyword evidence="8 10" id="KW-1133">Transmembrane helix</keyword>
<dbReference type="RefSeq" id="XP_018226503.1">
    <property type="nucleotide sequence ID" value="XM_018369854.1"/>
</dbReference>
<keyword evidence="12" id="KW-1185">Reference proteome</keyword>
<dbReference type="Proteomes" id="UP000054454">
    <property type="component" value="Unassembled WGS sequence"/>
</dbReference>
<keyword evidence="9 10" id="KW-0472">Membrane</keyword>
<name>A0A0W4ZLQ0_PNEC8</name>
<keyword evidence="5 10" id="KW-0808">Transferase</keyword>
<dbReference type="GO" id="GO:0009060">
    <property type="term" value="P:aerobic respiration"/>
    <property type="evidence" value="ECO:0007669"/>
    <property type="project" value="EnsemblFungi"/>
</dbReference>
<dbReference type="Pfam" id="PF03155">
    <property type="entry name" value="Alg6_Alg8"/>
    <property type="match status" value="2"/>
</dbReference>
<evidence type="ECO:0000256" key="4">
    <source>
        <dbReference type="ARBA" id="ARBA00022676"/>
    </source>
</evidence>